<gene>
    <name evidence="1" type="ORF">SAMD00020551_0307</name>
</gene>
<accession>A0A0A8WZI7</accession>
<organism evidence="1 2">
    <name type="scientific">Mesobacillus selenatarsenatis (strain DSM 18680 / JCM 14380 / FERM P-15431 / SF-1)</name>
    <dbReference type="NCBI Taxonomy" id="1321606"/>
    <lineage>
        <taxon>Bacteria</taxon>
        <taxon>Bacillati</taxon>
        <taxon>Bacillota</taxon>
        <taxon>Bacilli</taxon>
        <taxon>Bacillales</taxon>
        <taxon>Bacillaceae</taxon>
        <taxon>Mesobacillus</taxon>
    </lineage>
</organism>
<comment type="caution">
    <text evidence="1">The sequence shown here is derived from an EMBL/GenBank/DDBJ whole genome shotgun (WGS) entry which is preliminary data.</text>
</comment>
<name>A0A0A8WZI7_MESS1</name>
<proteinExistence type="predicted"/>
<dbReference type="AlphaFoldDB" id="A0A0A8WZI7"/>
<dbReference type="EMBL" id="BASE01000008">
    <property type="protein sequence ID" value="GAM12177.1"/>
    <property type="molecule type" value="Genomic_DNA"/>
</dbReference>
<evidence type="ECO:0000313" key="1">
    <source>
        <dbReference type="EMBL" id="GAM12177.1"/>
    </source>
</evidence>
<dbReference type="Proteomes" id="UP000031014">
    <property type="component" value="Unassembled WGS sequence"/>
</dbReference>
<keyword evidence="2" id="KW-1185">Reference proteome</keyword>
<sequence length="72" mass="8014">MFGDSSYGILYINKDFSELSIIVYEHIESGRDNASYSWHPEAGLLISGPAKSRKEALNISNELIGDLLKPLE</sequence>
<reference evidence="1 2" key="1">
    <citation type="submission" date="2013-06" db="EMBL/GenBank/DDBJ databases">
        <title>Whole genome shotgun sequence of Bacillus selenatarsenatis SF-1.</title>
        <authorList>
            <person name="Kuroda M."/>
            <person name="Sei K."/>
            <person name="Yamashita M."/>
            <person name="Ike M."/>
        </authorList>
    </citation>
    <scope>NUCLEOTIDE SEQUENCE [LARGE SCALE GENOMIC DNA]</scope>
    <source>
        <strain evidence="1 2">SF-1</strain>
    </source>
</reference>
<evidence type="ECO:0000313" key="2">
    <source>
        <dbReference type="Proteomes" id="UP000031014"/>
    </source>
</evidence>
<protein>
    <submittedName>
        <fullName evidence="1">Uncharacterized protein</fullName>
    </submittedName>
</protein>